<dbReference type="Proteomes" id="UP000295680">
    <property type="component" value="Unassembled WGS sequence"/>
</dbReference>
<name>A0A4R2JB54_9PSEU</name>
<dbReference type="EMBL" id="SLWS01000008">
    <property type="protein sequence ID" value="TCO55142.1"/>
    <property type="molecule type" value="Genomic_DNA"/>
</dbReference>
<keyword evidence="2" id="KW-1185">Reference proteome</keyword>
<dbReference type="AlphaFoldDB" id="A0A4R2JB54"/>
<reference evidence="1 2" key="1">
    <citation type="submission" date="2019-03" db="EMBL/GenBank/DDBJ databases">
        <title>Genomic Encyclopedia of Type Strains, Phase IV (KMG-IV): sequencing the most valuable type-strain genomes for metagenomic binning, comparative biology and taxonomic classification.</title>
        <authorList>
            <person name="Goeker M."/>
        </authorList>
    </citation>
    <scope>NUCLEOTIDE SEQUENCE [LARGE SCALE GENOMIC DNA]</scope>
    <source>
        <strain evidence="1 2">DSM 45934</strain>
    </source>
</reference>
<evidence type="ECO:0000313" key="2">
    <source>
        <dbReference type="Proteomes" id="UP000295680"/>
    </source>
</evidence>
<accession>A0A4R2JB54</accession>
<sequence>MQSVGYAKPLPERCQKSRRTVVPPWIRCSSRVFGGTRFWNALTLSELELTEFRRRIHWTLPLYGLVVSDPVYR</sequence>
<gene>
    <name evidence="1" type="ORF">EV192_108430</name>
</gene>
<evidence type="ECO:0000313" key="1">
    <source>
        <dbReference type="EMBL" id="TCO55142.1"/>
    </source>
</evidence>
<organism evidence="1 2">
    <name type="scientific">Actinocrispum wychmicini</name>
    <dbReference type="NCBI Taxonomy" id="1213861"/>
    <lineage>
        <taxon>Bacteria</taxon>
        <taxon>Bacillati</taxon>
        <taxon>Actinomycetota</taxon>
        <taxon>Actinomycetes</taxon>
        <taxon>Pseudonocardiales</taxon>
        <taxon>Pseudonocardiaceae</taxon>
        <taxon>Actinocrispum</taxon>
    </lineage>
</organism>
<comment type="caution">
    <text evidence="1">The sequence shown here is derived from an EMBL/GenBank/DDBJ whole genome shotgun (WGS) entry which is preliminary data.</text>
</comment>
<proteinExistence type="predicted"/>
<protein>
    <submittedName>
        <fullName evidence="1">Uncharacterized protein</fullName>
    </submittedName>
</protein>